<evidence type="ECO:0000259" key="8">
    <source>
        <dbReference type="PROSITE" id="PS50142"/>
    </source>
</evidence>
<feature type="domain" description="RNase III" evidence="8">
    <location>
        <begin position="53"/>
        <end position="182"/>
    </location>
</feature>
<evidence type="ECO:0000256" key="7">
    <source>
        <dbReference type="ARBA" id="ARBA00035187"/>
    </source>
</evidence>
<dbReference type="GO" id="GO:0005739">
    <property type="term" value="C:mitochondrion"/>
    <property type="evidence" value="ECO:0007669"/>
    <property type="project" value="TreeGrafter"/>
</dbReference>
<dbReference type="PROSITE" id="PS50142">
    <property type="entry name" value="RNASE_3_2"/>
    <property type="match status" value="1"/>
</dbReference>
<dbReference type="GO" id="GO:0003735">
    <property type="term" value="F:structural constituent of ribosome"/>
    <property type="evidence" value="ECO:0007669"/>
    <property type="project" value="TreeGrafter"/>
</dbReference>
<dbReference type="PANTHER" id="PTHR11207:SF32">
    <property type="entry name" value="LARGE RIBOSOMAL SUBUNIT PROTEIN ML44"/>
    <property type="match status" value="1"/>
</dbReference>
<dbReference type="PANTHER" id="PTHR11207">
    <property type="entry name" value="RIBONUCLEASE III"/>
    <property type="match status" value="1"/>
</dbReference>
<evidence type="ECO:0000313" key="10">
    <source>
        <dbReference type="Proteomes" id="UP001211065"/>
    </source>
</evidence>
<evidence type="ECO:0000256" key="3">
    <source>
        <dbReference type="ARBA" id="ARBA00022980"/>
    </source>
</evidence>
<dbReference type="Gene3D" id="3.30.160.20">
    <property type="match status" value="1"/>
</dbReference>
<sequence>MLLQLTKSYSTKLQHFIKLNVKLNSSTSATSQNSKNIHGDLSQNLTPSEIATFSAFAHRSGLKFKNTSTLISALTHSSFKNDNSINHQRLQYLGHNTLKLFATEFVYFKYPNMPSEVVDSVTKGYIGRKALASVGEQFGIQNVMRWKFLQIDNNDPTHVNAKPYVISKVTEALIGALYQEEGAQAARRFIHSHFLNRSVDVRDHLLYLTRDPRLLLLKVTTKLGKRRPVARLLKESGRESNYSAYVVGLFIEAEKISEGYGESIHKAEIKATRAALEMHYLETLKEIELPSNLITENTTFFDADDIKEVGDN</sequence>
<organism evidence="9 10">
    <name type="scientific">Clydaea vesicula</name>
    <dbReference type="NCBI Taxonomy" id="447962"/>
    <lineage>
        <taxon>Eukaryota</taxon>
        <taxon>Fungi</taxon>
        <taxon>Fungi incertae sedis</taxon>
        <taxon>Chytridiomycota</taxon>
        <taxon>Chytridiomycota incertae sedis</taxon>
        <taxon>Chytridiomycetes</taxon>
        <taxon>Lobulomycetales</taxon>
        <taxon>Lobulomycetaceae</taxon>
        <taxon>Clydaea</taxon>
    </lineage>
</organism>
<proteinExistence type="inferred from homology"/>
<name>A0AAD5UBK4_9FUNG</name>
<evidence type="ECO:0000256" key="4">
    <source>
        <dbReference type="ARBA" id="ARBA00023128"/>
    </source>
</evidence>
<dbReference type="Pfam" id="PF14622">
    <property type="entry name" value="Ribonucleas_3_3"/>
    <property type="match status" value="1"/>
</dbReference>
<keyword evidence="5" id="KW-0687">Ribonucleoprotein</keyword>
<comment type="caution">
    <text evidence="9">The sequence shown here is derived from an EMBL/GenBank/DDBJ whole genome shotgun (WGS) entry which is preliminary data.</text>
</comment>
<reference evidence="9" key="1">
    <citation type="submission" date="2020-05" db="EMBL/GenBank/DDBJ databases">
        <title>Phylogenomic resolution of chytrid fungi.</title>
        <authorList>
            <person name="Stajich J.E."/>
            <person name="Amses K."/>
            <person name="Simmons R."/>
            <person name="Seto K."/>
            <person name="Myers J."/>
            <person name="Bonds A."/>
            <person name="Quandt C.A."/>
            <person name="Barry K."/>
            <person name="Liu P."/>
            <person name="Grigoriev I."/>
            <person name="Longcore J.E."/>
            <person name="James T.Y."/>
        </authorList>
    </citation>
    <scope>NUCLEOTIDE SEQUENCE</scope>
    <source>
        <strain evidence="9">JEL0476</strain>
    </source>
</reference>
<evidence type="ECO:0000256" key="2">
    <source>
        <dbReference type="ARBA" id="ARBA00022884"/>
    </source>
</evidence>
<protein>
    <recommendedName>
        <fullName evidence="7">Large ribosomal subunit protein mL44</fullName>
    </recommendedName>
</protein>
<evidence type="ECO:0000256" key="5">
    <source>
        <dbReference type="ARBA" id="ARBA00023274"/>
    </source>
</evidence>
<dbReference type="GO" id="GO:0006396">
    <property type="term" value="P:RNA processing"/>
    <property type="evidence" value="ECO:0007669"/>
    <property type="project" value="InterPro"/>
</dbReference>
<dbReference type="SMART" id="SM00535">
    <property type="entry name" value="RIBOc"/>
    <property type="match status" value="1"/>
</dbReference>
<dbReference type="InterPro" id="IPR036389">
    <property type="entry name" value="RNase_III_sf"/>
</dbReference>
<accession>A0AAD5UBK4</accession>
<dbReference type="CDD" id="cd00593">
    <property type="entry name" value="RIBOc"/>
    <property type="match status" value="1"/>
</dbReference>
<keyword evidence="4" id="KW-0496">Mitochondrion</keyword>
<dbReference type="Proteomes" id="UP001211065">
    <property type="component" value="Unassembled WGS sequence"/>
</dbReference>
<dbReference type="InterPro" id="IPR044444">
    <property type="entry name" value="Ribosomal_mL44_DSRM_metazoa"/>
</dbReference>
<comment type="similarity">
    <text evidence="6">Belongs to the ribonuclease III family. Mitochondrion-specific ribosomal protein mL44 subfamily.</text>
</comment>
<dbReference type="InterPro" id="IPR000999">
    <property type="entry name" value="RNase_III_dom"/>
</dbReference>
<comment type="subcellular location">
    <subcellularLocation>
        <location evidence="1">Mitochondrion</location>
    </subcellularLocation>
</comment>
<dbReference type="AlphaFoldDB" id="A0AAD5UBK4"/>
<keyword evidence="3" id="KW-0689">Ribosomal protein</keyword>
<keyword evidence="10" id="KW-1185">Reference proteome</keyword>
<dbReference type="Pfam" id="PF22892">
    <property type="entry name" value="DSRM_MRPL44"/>
    <property type="match status" value="1"/>
</dbReference>
<evidence type="ECO:0000256" key="6">
    <source>
        <dbReference type="ARBA" id="ARBA00024034"/>
    </source>
</evidence>
<gene>
    <name evidence="9" type="ORF">HK099_002893</name>
</gene>
<evidence type="ECO:0000313" key="9">
    <source>
        <dbReference type="EMBL" id="KAJ3228388.1"/>
    </source>
</evidence>
<dbReference type="GO" id="GO:0004525">
    <property type="term" value="F:ribonuclease III activity"/>
    <property type="evidence" value="ECO:0007669"/>
    <property type="project" value="InterPro"/>
</dbReference>
<dbReference type="EMBL" id="JADGJW010000002">
    <property type="protein sequence ID" value="KAJ3228388.1"/>
    <property type="molecule type" value="Genomic_DNA"/>
</dbReference>
<keyword evidence="2" id="KW-0694">RNA-binding</keyword>
<dbReference type="GO" id="GO:0003723">
    <property type="term" value="F:RNA binding"/>
    <property type="evidence" value="ECO:0007669"/>
    <property type="project" value="UniProtKB-KW"/>
</dbReference>
<dbReference type="SUPFAM" id="SSF54768">
    <property type="entry name" value="dsRNA-binding domain-like"/>
    <property type="match status" value="1"/>
</dbReference>
<dbReference type="SUPFAM" id="SSF69065">
    <property type="entry name" value="RNase III domain-like"/>
    <property type="match status" value="1"/>
</dbReference>
<dbReference type="Gene3D" id="1.10.1520.10">
    <property type="entry name" value="Ribonuclease III domain"/>
    <property type="match status" value="1"/>
</dbReference>
<evidence type="ECO:0000256" key="1">
    <source>
        <dbReference type="ARBA" id="ARBA00004173"/>
    </source>
</evidence>